<keyword evidence="4" id="KW-1185">Reference proteome</keyword>
<dbReference type="Pfam" id="PF02811">
    <property type="entry name" value="PHP"/>
    <property type="match status" value="1"/>
</dbReference>
<proteinExistence type="predicted"/>
<sequence length="318" mass="33825">MRIDLHTHSTASDGTDSPAELVRAAVRAGMDVLAITDHDTTAGWAEAAAALPGGLRLVRGMEMSCEGRDEDGRPVAVHLLAYLFDPTAREFANERERLRGERVVRLRAMATKMAADGLPIDLDAVMADAGQVVGRPHLARALVEAGVVSSVDEAFADLLSTRSPYYVEKEDTPIERAVEMVTAAGGVSVIAHARARSRGRLLALDNIRELADRGLAGLEVDHPDHDGRDVALLRSLASELDLIVTGSSDYHGTNKTIELGQYTTTPESFDAIVARASGVPVLSVPPGDGPPGRTATVGEPTVEDGTTREATGDLRRIR</sequence>
<dbReference type="InterPro" id="IPR052018">
    <property type="entry name" value="PHP_domain"/>
</dbReference>
<dbReference type="CDD" id="cd07438">
    <property type="entry name" value="PHP_HisPPase_AMP"/>
    <property type="match status" value="1"/>
</dbReference>
<organism evidence="3 4">
    <name type="scientific">Rhodococcus xishaensis</name>
    <dbReference type="NCBI Taxonomy" id="2487364"/>
    <lineage>
        <taxon>Bacteria</taxon>
        <taxon>Bacillati</taxon>
        <taxon>Actinomycetota</taxon>
        <taxon>Actinomycetes</taxon>
        <taxon>Mycobacteriales</taxon>
        <taxon>Nocardiaceae</taxon>
        <taxon>Rhodococcus</taxon>
    </lineage>
</organism>
<dbReference type="RefSeq" id="WP_127952898.1">
    <property type="nucleotide sequence ID" value="NZ_RKLO01000003.1"/>
</dbReference>
<feature type="compositionally biased region" description="Basic and acidic residues" evidence="1">
    <location>
        <begin position="305"/>
        <end position="318"/>
    </location>
</feature>
<protein>
    <submittedName>
        <fullName evidence="3">PHP domain-containing protein</fullName>
    </submittedName>
</protein>
<dbReference type="Gene3D" id="3.20.20.140">
    <property type="entry name" value="Metal-dependent hydrolases"/>
    <property type="match status" value="1"/>
</dbReference>
<evidence type="ECO:0000313" key="3">
    <source>
        <dbReference type="EMBL" id="RVW02779.1"/>
    </source>
</evidence>
<reference evidence="3 4" key="1">
    <citation type="submission" date="2018-11" db="EMBL/GenBank/DDBJ databases">
        <title>Rhodococcus spongicola sp. nov. and Rhodococcus xishaensis sp. nov. from marine sponges.</title>
        <authorList>
            <person name="Li L."/>
            <person name="Lin H.W."/>
        </authorList>
    </citation>
    <scope>NUCLEOTIDE SEQUENCE [LARGE SCALE GENOMIC DNA]</scope>
    <source>
        <strain evidence="3 4">LHW51113</strain>
    </source>
</reference>
<name>A0A438AVU0_9NOCA</name>
<accession>A0A438AVU0</accession>
<dbReference type="PANTHER" id="PTHR42924:SF3">
    <property type="entry name" value="POLYMERASE_HISTIDINOL PHOSPHATASE N-TERMINAL DOMAIN-CONTAINING PROTEIN"/>
    <property type="match status" value="1"/>
</dbReference>
<evidence type="ECO:0000313" key="4">
    <source>
        <dbReference type="Proteomes" id="UP000283479"/>
    </source>
</evidence>
<dbReference type="OrthoDB" id="9804333at2"/>
<dbReference type="InterPro" id="IPR016195">
    <property type="entry name" value="Pol/histidinol_Pase-like"/>
</dbReference>
<dbReference type="GO" id="GO:0004534">
    <property type="term" value="F:5'-3' RNA exonuclease activity"/>
    <property type="evidence" value="ECO:0007669"/>
    <property type="project" value="TreeGrafter"/>
</dbReference>
<comment type="caution">
    <text evidence="3">The sequence shown here is derived from an EMBL/GenBank/DDBJ whole genome shotgun (WGS) entry which is preliminary data.</text>
</comment>
<dbReference type="InterPro" id="IPR004013">
    <property type="entry name" value="PHP_dom"/>
</dbReference>
<dbReference type="SMART" id="SM00481">
    <property type="entry name" value="POLIIIAc"/>
    <property type="match status" value="1"/>
</dbReference>
<dbReference type="InterPro" id="IPR003141">
    <property type="entry name" value="Pol/His_phosphatase_N"/>
</dbReference>
<evidence type="ECO:0000256" key="1">
    <source>
        <dbReference type="SAM" id="MobiDB-lite"/>
    </source>
</evidence>
<dbReference type="PANTHER" id="PTHR42924">
    <property type="entry name" value="EXONUCLEASE"/>
    <property type="match status" value="1"/>
</dbReference>
<dbReference type="AlphaFoldDB" id="A0A438AVU0"/>
<dbReference type="SUPFAM" id="SSF89550">
    <property type="entry name" value="PHP domain-like"/>
    <property type="match status" value="1"/>
</dbReference>
<feature type="domain" description="Polymerase/histidinol phosphatase N-terminal" evidence="2">
    <location>
        <begin position="3"/>
        <end position="67"/>
    </location>
</feature>
<gene>
    <name evidence="3" type="ORF">EGT50_08510</name>
</gene>
<evidence type="ECO:0000259" key="2">
    <source>
        <dbReference type="SMART" id="SM00481"/>
    </source>
</evidence>
<feature type="region of interest" description="Disordered" evidence="1">
    <location>
        <begin position="281"/>
        <end position="318"/>
    </location>
</feature>
<dbReference type="Proteomes" id="UP000283479">
    <property type="component" value="Unassembled WGS sequence"/>
</dbReference>
<dbReference type="EMBL" id="RKLO01000003">
    <property type="protein sequence ID" value="RVW02779.1"/>
    <property type="molecule type" value="Genomic_DNA"/>
</dbReference>
<dbReference type="GO" id="GO:0035312">
    <property type="term" value="F:5'-3' DNA exonuclease activity"/>
    <property type="evidence" value="ECO:0007669"/>
    <property type="project" value="TreeGrafter"/>
</dbReference>
<dbReference type="Gene3D" id="1.10.150.650">
    <property type="match status" value="1"/>
</dbReference>